<reference evidence="5 6" key="1">
    <citation type="submission" date="2017-11" db="EMBL/GenBank/DDBJ databases">
        <authorList>
            <person name="Han C.G."/>
        </authorList>
    </citation>
    <scope>NUCLEOTIDE SEQUENCE [LARGE SCALE GENOMIC DNA]</scope>
    <source>
        <strain evidence="5 6">A11</strain>
    </source>
</reference>
<dbReference type="EMBL" id="PIDS01001855">
    <property type="protein sequence ID" value="PLL18813.1"/>
    <property type="molecule type" value="Genomic_DNA"/>
</dbReference>
<dbReference type="Pfam" id="PF01381">
    <property type="entry name" value="HTH_3"/>
    <property type="match status" value="1"/>
</dbReference>
<keyword evidence="2" id="KW-0238">DNA-binding</keyword>
<proteinExistence type="predicted"/>
<dbReference type="InterPro" id="IPR010982">
    <property type="entry name" value="Lambda_DNA-bd_dom_sf"/>
</dbReference>
<dbReference type="PANTHER" id="PTHR40661">
    <property type="match status" value="1"/>
</dbReference>
<dbReference type="GO" id="GO:0003677">
    <property type="term" value="F:DNA binding"/>
    <property type="evidence" value="ECO:0007669"/>
    <property type="project" value="UniProtKB-KW"/>
</dbReference>
<evidence type="ECO:0000259" key="4">
    <source>
        <dbReference type="PROSITE" id="PS50943"/>
    </source>
</evidence>
<dbReference type="InterPro" id="IPR001387">
    <property type="entry name" value="Cro/C1-type_HTH"/>
</dbReference>
<keyword evidence="1" id="KW-0805">Transcription regulation</keyword>
<reference evidence="5 6" key="2">
    <citation type="submission" date="2018-01" db="EMBL/GenBank/DDBJ databases">
        <title>Genomic study of Klebsiella pneumoniae.</title>
        <authorList>
            <person name="Yang Y."/>
            <person name="Bicalho R."/>
        </authorList>
    </citation>
    <scope>NUCLEOTIDE SEQUENCE [LARGE SCALE GENOMIC DNA]</scope>
    <source>
        <strain evidence="5 6">A11</strain>
    </source>
</reference>
<keyword evidence="3" id="KW-0804">Transcription</keyword>
<organism evidence="5 6">
    <name type="scientific">Klebsiella michiganensis</name>
    <dbReference type="NCBI Taxonomy" id="1134687"/>
    <lineage>
        <taxon>Bacteria</taxon>
        <taxon>Pseudomonadati</taxon>
        <taxon>Pseudomonadota</taxon>
        <taxon>Gammaproteobacteria</taxon>
        <taxon>Enterobacterales</taxon>
        <taxon>Enterobacteriaceae</taxon>
        <taxon>Klebsiella/Raoultella group</taxon>
        <taxon>Klebsiella</taxon>
    </lineage>
</organism>
<comment type="caution">
    <text evidence="5">The sequence shown here is derived from an EMBL/GenBank/DDBJ whole genome shotgun (WGS) entry which is preliminary data.</text>
</comment>
<evidence type="ECO:0000313" key="5">
    <source>
        <dbReference type="EMBL" id="PLL18813.1"/>
    </source>
</evidence>
<dbReference type="Gene3D" id="1.10.260.40">
    <property type="entry name" value="lambda repressor-like DNA-binding domains"/>
    <property type="match status" value="1"/>
</dbReference>
<dbReference type="Proteomes" id="UP000234505">
    <property type="component" value="Unassembled WGS sequence"/>
</dbReference>
<protein>
    <submittedName>
        <fullName evidence="5">Transcriptional regulator</fullName>
    </submittedName>
</protein>
<dbReference type="SUPFAM" id="SSF47413">
    <property type="entry name" value="lambda repressor-like DNA-binding domains"/>
    <property type="match status" value="1"/>
</dbReference>
<dbReference type="CDD" id="cd00093">
    <property type="entry name" value="HTH_XRE"/>
    <property type="match status" value="1"/>
</dbReference>
<dbReference type="RefSeq" id="WP_049077572.1">
    <property type="nucleotide sequence ID" value="NZ_JAAQTW010000013.1"/>
</dbReference>
<name>A0A2J4PJ61_9ENTR</name>
<sequence length="135" mass="15484">MDKTESKNREEDHKIQFGRRLAQAMMLTKHTNASLAQKIGVSEPMVKKYVDGQNLPKADVLLKIARATGISTAWLLEEQEDTQAPEDSAEKDLEFLNDMFKFLSAMQRKIVLKQVSETITKLLEQEEKYLAKKQD</sequence>
<evidence type="ECO:0000256" key="1">
    <source>
        <dbReference type="ARBA" id="ARBA00023015"/>
    </source>
</evidence>
<evidence type="ECO:0000256" key="2">
    <source>
        <dbReference type="ARBA" id="ARBA00023125"/>
    </source>
</evidence>
<dbReference type="SMART" id="SM00530">
    <property type="entry name" value="HTH_XRE"/>
    <property type="match status" value="1"/>
</dbReference>
<evidence type="ECO:0000256" key="3">
    <source>
        <dbReference type="ARBA" id="ARBA00023163"/>
    </source>
</evidence>
<accession>A0A2J4PJ61</accession>
<evidence type="ECO:0000313" key="6">
    <source>
        <dbReference type="Proteomes" id="UP000234505"/>
    </source>
</evidence>
<feature type="domain" description="HTH cro/C1-type" evidence="4">
    <location>
        <begin position="35"/>
        <end position="75"/>
    </location>
</feature>
<dbReference type="AlphaFoldDB" id="A0A2J4PJ61"/>
<dbReference type="PROSITE" id="PS50943">
    <property type="entry name" value="HTH_CROC1"/>
    <property type="match status" value="1"/>
</dbReference>
<gene>
    <name evidence="5" type="ORF">CWN50_32665</name>
</gene>
<dbReference type="PANTHER" id="PTHR40661:SF3">
    <property type="entry name" value="FELS-1 PROPHAGE TRANSCRIPTIONAL REGULATOR"/>
    <property type="match status" value="1"/>
</dbReference>